<dbReference type="PANTHER" id="PTHR31168:SF1">
    <property type="entry name" value="DUF599 FAMILY PROTEIN"/>
    <property type="match status" value="1"/>
</dbReference>
<feature type="transmembrane region" description="Helical" evidence="2">
    <location>
        <begin position="105"/>
        <end position="123"/>
    </location>
</feature>
<dbReference type="InterPro" id="IPR006747">
    <property type="entry name" value="DUF599"/>
</dbReference>
<dbReference type="Pfam" id="PF04654">
    <property type="entry name" value="DUF599"/>
    <property type="match status" value="1"/>
</dbReference>
<gene>
    <name evidence="3" type="ORF">JKP88DRAFT_271858</name>
</gene>
<evidence type="ECO:0008006" key="5">
    <source>
        <dbReference type="Google" id="ProtNLM"/>
    </source>
</evidence>
<name>A0A835Z3S4_9STRA</name>
<dbReference type="OrthoDB" id="761598at2759"/>
<sequence length="252" mass="28543">MVDVDLSAIIVPIVCFVFIAFFHAFEFRGEGPTRGLFKRVRKGWVEENYLKGQQAVNTTRDYVRVSLFFGNTAILIANFAAGFAATRYATCSDAEGGCTSNDIQLMIKIGCIVALMLSIFFLFTQCSRFIIHFSFMINTRDVNGVPLPKELTNRVFNHAHDYYGIGIRMYFMTIPVFAWVFTEWCLLAVTPIYLYIIHGLESSSFMTKELSAFQAQEQEKAKLLQSNAEETEENKGDGEKREPLAVQGDTRV</sequence>
<dbReference type="EMBL" id="JAFCMP010000105">
    <property type="protein sequence ID" value="KAG5186726.1"/>
    <property type="molecule type" value="Genomic_DNA"/>
</dbReference>
<feature type="transmembrane region" description="Helical" evidence="2">
    <location>
        <begin position="65"/>
        <end position="85"/>
    </location>
</feature>
<reference evidence="3" key="1">
    <citation type="submission" date="2021-02" db="EMBL/GenBank/DDBJ databases">
        <title>First Annotated Genome of the Yellow-green Alga Tribonema minus.</title>
        <authorList>
            <person name="Mahan K.M."/>
        </authorList>
    </citation>
    <scope>NUCLEOTIDE SEQUENCE</scope>
    <source>
        <strain evidence="3">UTEX B ZZ1240</strain>
    </source>
</reference>
<comment type="caution">
    <text evidence="3">The sequence shown here is derived from an EMBL/GenBank/DDBJ whole genome shotgun (WGS) entry which is preliminary data.</text>
</comment>
<evidence type="ECO:0000256" key="2">
    <source>
        <dbReference type="SAM" id="Phobius"/>
    </source>
</evidence>
<feature type="compositionally biased region" description="Basic and acidic residues" evidence="1">
    <location>
        <begin position="233"/>
        <end position="243"/>
    </location>
</feature>
<dbReference type="PANTHER" id="PTHR31168">
    <property type="entry name" value="OS02G0292800 PROTEIN"/>
    <property type="match status" value="1"/>
</dbReference>
<organism evidence="3 4">
    <name type="scientific">Tribonema minus</name>
    <dbReference type="NCBI Taxonomy" id="303371"/>
    <lineage>
        <taxon>Eukaryota</taxon>
        <taxon>Sar</taxon>
        <taxon>Stramenopiles</taxon>
        <taxon>Ochrophyta</taxon>
        <taxon>PX clade</taxon>
        <taxon>Xanthophyceae</taxon>
        <taxon>Tribonematales</taxon>
        <taxon>Tribonemataceae</taxon>
        <taxon>Tribonema</taxon>
    </lineage>
</organism>
<evidence type="ECO:0000313" key="4">
    <source>
        <dbReference type="Proteomes" id="UP000664859"/>
    </source>
</evidence>
<keyword evidence="4" id="KW-1185">Reference proteome</keyword>
<evidence type="ECO:0000313" key="3">
    <source>
        <dbReference type="EMBL" id="KAG5186726.1"/>
    </source>
</evidence>
<keyword evidence="2" id="KW-0812">Transmembrane</keyword>
<dbReference type="Proteomes" id="UP000664859">
    <property type="component" value="Unassembled WGS sequence"/>
</dbReference>
<feature type="region of interest" description="Disordered" evidence="1">
    <location>
        <begin position="221"/>
        <end position="252"/>
    </location>
</feature>
<proteinExistence type="predicted"/>
<feature type="transmembrane region" description="Helical" evidence="2">
    <location>
        <begin position="6"/>
        <end position="25"/>
    </location>
</feature>
<feature type="transmembrane region" description="Helical" evidence="2">
    <location>
        <begin position="176"/>
        <end position="196"/>
    </location>
</feature>
<protein>
    <recommendedName>
        <fullName evidence="5">DUF599 domain-containing protein</fullName>
    </recommendedName>
</protein>
<keyword evidence="2" id="KW-1133">Transmembrane helix</keyword>
<evidence type="ECO:0000256" key="1">
    <source>
        <dbReference type="SAM" id="MobiDB-lite"/>
    </source>
</evidence>
<keyword evidence="2" id="KW-0472">Membrane</keyword>
<dbReference type="AlphaFoldDB" id="A0A835Z3S4"/>
<accession>A0A835Z3S4</accession>